<dbReference type="InterPro" id="IPR027383">
    <property type="entry name" value="Znf_put"/>
</dbReference>
<evidence type="ECO:0000313" key="5">
    <source>
        <dbReference type="EMBL" id="MFB4195018.1"/>
    </source>
</evidence>
<feature type="compositionally biased region" description="Pro residues" evidence="3">
    <location>
        <begin position="86"/>
        <end position="99"/>
    </location>
</feature>
<evidence type="ECO:0000256" key="2">
    <source>
        <dbReference type="ARBA" id="ARBA00023163"/>
    </source>
</evidence>
<evidence type="ECO:0000256" key="1">
    <source>
        <dbReference type="ARBA" id="ARBA00023015"/>
    </source>
</evidence>
<organism evidence="5 6">
    <name type="scientific">Streptomyces carpaticus</name>
    <dbReference type="NCBI Taxonomy" id="285558"/>
    <lineage>
        <taxon>Bacteria</taxon>
        <taxon>Bacillati</taxon>
        <taxon>Actinomycetota</taxon>
        <taxon>Actinomycetes</taxon>
        <taxon>Kitasatosporales</taxon>
        <taxon>Streptomycetaceae</taxon>
        <taxon>Streptomyces</taxon>
    </lineage>
</organism>
<gene>
    <name evidence="5" type="ORF">ACE11A_11710</name>
</gene>
<dbReference type="RefSeq" id="WP_375062951.1">
    <property type="nucleotide sequence ID" value="NZ_JBHGBT010000008.1"/>
</dbReference>
<dbReference type="Gene3D" id="1.10.10.1320">
    <property type="entry name" value="Anti-sigma factor, zinc-finger domain"/>
    <property type="match status" value="1"/>
</dbReference>
<feature type="compositionally biased region" description="Low complexity" evidence="3">
    <location>
        <begin position="180"/>
        <end position="201"/>
    </location>
</feature>
<accession>A0ABV4ZLK8</accession>
<protein>
    <submittedName>
        <fullName evidence="5">Anti-sigma factor</fullName>
    </submittedName>
</protein>
<evidence type="ECO:0000313" key="6">
    <source>
        <dbReference type="Proteomes" id="UP001577267"/>
    </source>
</evidence>
<reference evidence="5 6" key="1">
    <citation type="submission" date="2024-09" db="EMBL/GenBank/DDBJ databases">
        <title>Draft genome sequence of multifaceted antimicrobials producing Streptomyces sp. strain FH1.</title>
        <authorList>
            <person name="Hassan F."/>
            <person name="Ali H."/>
            <person name="Hassan N."/>
            <person name="Nawaz A."/>
        </authorList>
    </citation>
    <scope>NUCLEOTIDE SEQUENCE [LARGE SCALE GENOMIC DNA]</scope>
    <source>
        <strain evidence="5 6">FH1</strain>
    </source>
</reference>
<dbReference type="Proteomes" id="UP001577267">
    <property type="component" value="Unassembled WGS sequence"/>
</dbReference>
<keyword evidence="6" id="KW-1185">Reference proteome</keyword>
<name>A0ABV4ZLK8_9ACTN</name>
<dbReference type="Pfam" id="PF13490">
    <property type="entry name" value="zf-HC2"/>
    <property type="match status" value="1"/>
</dbReference>
<evidence type="ECO:0000259" key="4">
    <source>
        <dbReference type="Pfam" id="PF13490"/>
    </source>
</evidence>
<comment type="caution">
    <text evidence="5">The sequence shown here is derived from an EMBL/GenBank/DDBJ whole genome shotgun (WGS) entry which is preliminary data.</text>
</comment>
<evidence type="ECO:0000256" key="3">
    <source>
        <dbReference type="SAM" id="MobiDB-lite"/>
    </source>
</evidence>
<feature type="region of interest" description="Disordered" evidence="3">
    <location>
        <begin position="180"/>
        <end position="223"/>
    </location>
</feature>
<dbReference type="EMBL" id="JBHGBT010000008">
    <property type="protein sequence ID" value="MFB4195018.1"/>
    <property type="molecule type" value="Genomic_DNA"/>
</dbReference>
<dbReference type="InterPro" id="IPR041916">
    <property type="entry name" value="Anti_sigma_zinc_sf"/>
</dbReference>
<keyword evidence="1" id="KW-0805">Transcription regulation</keyword>
<feature type="domain" description="Putative zinc-finger" evidence="4">
    <location>
        <begin position="18"/>
        <end position="46"/>
    </location>
</feature>
<keyword evidence="2" id="KW-0804">Transcription</keyword>
<feature type="region of interest" description="Disordered" evidence="3">
    <location>
        <begin position="79"/>
        <end position="131"/>
    </location>
</feature>
<sequence>MSVAPEQGAGQADRHLGESLAALIDGELSHDSRDRVLAHLATCADCKAEADAQRRLKSVFAESPLPTLSSGLLARLQDLPAAGGAPPGPPSAPTAPRPGPFGLGRGSALPGGAERESLLSRSGLGPDRGFRIHRIQEPARPSRENRPGHRFAFAAAGAVSVAAFAIAGAVTTAGLGTPPTAGSPGPANPAAAGSTAASMATNRTTGRVGETATDPAAETPGTRPVGAMGQGLSGALGPVALSGQQYPSPSSSNWGYPVPLWNTEPIVWPLTASPGPSPTTALGAVSPR</sequence>
<proteinExistence type="predicted"/>